<evidence type="ECO:0000313" key="3">
    <source>
        <dbReference type="Proteomes" id="UP000005632"/>
    </source>
</evidence>
<evidence type="ECO:0000313" key="2">
    <source>
        <dbReference type="EMBL" id="AEV30370.1"/>
    </source>
</evidence>
<dbReference type="AlphaFoldDB" id="G8QUR2"/>
<accession>G8QUR2</accession>
<dbReference type="RefSeq" id="WP_014271210.1">
    <property type="nucleotide sequence ID" value="NC_016633.1"/>
</dbReference>
<feature type="transmembrane region" description="Helical" evidence="1">
    <location>
        <begin position="46"/>
        <end position="65"/>
    </location>
</feature>
<evidence type="ECO:0000256" key="1">
    <source>
        <dbReference type="SAM" id="Phobius"/>
    </source>
</evidence>
<reference evidence="2 3" key="1">
    <citation type="submission" date="2011-11" db="EMBL/GenBank/DDBJ databases">
        <title>Complete sequence of Spirochaeta sp. grapes.</title>
        <authorList>
            <consortium name="US DOE Joint Genome Institute"/>
            <person name="Lucas S."/>
            <person name="Han J."/>
            <person name="Lapidus A."/>
            <person name="Cheng J.-F."/>
            <person name="Goodwin L."/>
            <person name="Pitluck S."/>
            <person name="Peters L."/>
            <person name="Ovchinnikova G."/>
            <person name="Munk A.C."/>
            <person name="Detter J.C."/>
            <person name="Han C."/>
            <person name="Tapia R."/>
            <person name="Land M."/>
            <person name="Hauser L."/>
            <person name="Kyrpides N."/>
            <person name="Ivanova N."/>
            <person name="Pagani I."/>
            <person name="Ritalahtilisa K."/>
            <person name="Loeffler F."/>
            <person name="Woyke T."/>
        </authorList>
    </citation>
    <scope>NUCLEOTIDE SEQUENCE [LARGE SCALE GENOMIC DNA]</scope>
    <source>
        <strain evidence="3">ATCC BAA-1885 / DSM 22778 / Grapes</strain>
    </source>
</reference>
<keyword evidence="1" id="KW-0812">Transmembrane</keyword>
<evidence type="ECO:0008006" key="4">
    <source>
        <dbReference type="Google" id="ProtNLM"/>
    </source>
</evidence>
<dbReference type="OrthoDB" id="370222at2"/>
<name>G8QUR2_SPHPG</name>
<keyword evidence="3" id="KW-1185">Reference proteome</keyword>
<dbReference type="HOGENOM" id="CLU_1467324_0_0_12"/>
<protein>
    <recommendedName>
        <fullName evidence="4">DUF304 domain-containing protein</fullName>
    </recommendedName>
</protein>
<dbReference type="Proteomes" id="UP000005632">
    <property type="component" value="Chromosome"/>
</dbReference>
<dbReference type="KEGG" id="sgp:SpiGrapes_2609"/>
<feature type="transmembrane region" description="Helical" evidence="1">
    <location>
        <begin position="12"/>
        <end position="34"/>
    </location>
</feature>
<proteinExistence type="predicted"/>
<keyword evidence="1" id="KW-1133">Transmembrane helix</keyword>
<keyword evidence="1" id="KW-0472">Membrane</keyword>
<gene>
    <name evidence="2" type="ordered locus">SpiGrapes_2609</name>
</gene>
<sequence>MIRHVTRKRKNGISFTISPFFTIICASFFLYLVWGLTYSVQDGIPLSSMWHLLVMAFLALIGALYRDSWYFDTEEKTVTSFFGFGLIGKRVAYPFDSIERIELTHFVRGAVDKEAKPTRRRLKAMVVLSLRFDEDTVKDMEIIQEKSSGGRTESAAQSISAVTGLGLFVDRPRDLDLNVGFKEL</sequence>
<organism evidence="2 3">
    <name type="scientific">Sphaerochaeta pleomorpha (strain ATCC BAA-1885 / DSM 22778 / Grapes)</name>
    <dbReference type="NCBI Taxonomy" id="158190"/>
    <lineage>
        <taxon>Bacteria</taxon>
        <taxon>Pseudomonadati</taxon>
        <taxon>Spirochaetota</taxon>
        <taxon>Spirochaetia</taxon>
        <taxon>Spirochaetales</taxon>
        <taxon>Sphaerochaetaceae</taxon>
        <taxon>Sphaerochaeta</taxon>
    </lineage>
</organism>
<dbReference type="EMBL" id="CP003155">
    <property type="protein sequence ID" value="AEV30370.1"/>
    <property type="molecule type" value="Genomic_DNA"/>
</dbReference>